<evidence type="ECO:0000313" key="2">
    <source>
        <dbReference type="Proteomes" id="UP000802098"/>
    </source>
</evidence>
<dbReference type="RefSeq" id="WP_009856849.1">
    <property type="nucleotide sequence ID" value="NZ_JAAOCD010000008.1"/>
</dbReference>
<sequence length="258" mass="27218">MSWDTASAAHADLPAGDDLDFYRALHRALDTTLHGGRGSTAGVERLMAQAVDTFDGNVRLRCGDEPPLACRKACATCCQLRVVATMPEVLLAAHFLARVAPPLADRGIDLVGALRAAEAKTHRRSEAERAADPVRCPFLAQGVCVIYPVRPLACRGHASTDARACAEAAAGRRAEVPSSAGHRQVRALVQGALQSSLRDAGLAWGVYEFNEALVTALDHPGPAAAWWAGDDPLAGARCDELAPGEQEAVFDRLRPGAG</sequence>
<comment type="caution">
    <text evidence="1">The sequence shown here is derived from an EMBL/GenBank/DDBJ whole genome shotgun (WGS) entry which is preliminary data.</text>
</comment>
<gene>
    <name evidence="1" type="ORF">G7087_15535</name>
</gene>
<proteinExistence type="predicted"/>
<accession>A0ABX0I2M3</accession>
<name>A0ABX0I2M3_9BURK</name>
<dbReference type="Proteomes" id="UP000802098">
    <property type="component" value="Unassembled WGS sequence"/>
</dbReference>
<keyword evidence="2" id="KW-1185">Reference proteome</keyword>
<protein>
    <submittedName>
        <fullName evidence="1">YkgJ family cysteine cluster protein</fullName>
    </submittedName>
</protein>
<dbReference type="EMBL" id="JAAOCD010000008">
    <property type="protein sequence ID" value="NHK99795.1"/>
    <property type="molecule type" value="Genomic_DNA"/>
</dbReference>
<evidence type="ECO:0000313" key="1">
    <source>
        <dbReference type="EMBL" id="NHK99795.1"/>
    </source>
</evidence>
<organism evidence="1 2">
    <name type="scientific">Rubrivivax benzoatilyticus</name>
    <dbReference type="NCBI Taxonomy" id="316997"/>
    <lineage>
        <taxon>Bacteria</taxon>
        <taxon>Pseudomonadati</taxon>
        <taxon>Pseudomonadota</taxon>
        <taxon>Betaproteobacteria</taxon>
        <taxon>Burkholderiales</taxon>
        <taxon>Sphaerotilaceae</taxon>
        <taxon>Rubrivivax</taxon>
    </lineage>
</organism>
<dbReference type="InterPro" id="IPR005358">
    <property type="entry name" value="Puta_zinc/iron-chelating_dom"/>
</dbReference>
<dbReference type="Pfam" id="PF03692">
    <property type="entry name" value="CxxCxxCC"/>
    <property type="match status" value="1"/>
</dbReference>
<reference evidence="1 2" key="1">
    <citation type="submission" date="2020-03" db="EMBL/GenBank/DDBJ databases">
        <title>Rubrivivax benzoatilyticus JA2 (sequenced after 10 years sub-culturing).</title>
        <authorList>
            <person name="Gupta D."/>
            <person name="Chintalapati S."/>
            <person name="Chintalapati V.R."/>
        </authorList>
    </citation>
    <scope>NUCLEOTIDE SEQUENCE [LARGE SCALE GENOMIC DNA]</scope>
    <source>
        <strain evidence="1 2">JA2-Mal</strain>
    </source>
</reference>